<dbReference type="WBParaSite" id="SPAL_0000397700.1">
    <property type="protein sequence ID" value="SPAL_0000397700.1"/>
    <property type="gene ID" value="SPAL_0000397700"/>
</dbReference>
<organism evidence="2 3">
    <name type="scientific">Strongyloides papillosus</name>
    <name type="common">Intestinal threadworm</name>
    <dbReference type="NCBI Taxonomy" id="174720"/>
    <lineage>
        <taxon>Eukaryota</taxon>
        <taxon>Metazoa</taxon>
        <taxon>Ecdysozoa</taxon>
        <taxon>Nematoda</taxon>
        <taxon>Chromadorea</taxon>
        <taxon>Rhabditida</taxon>
        <taxon>Tylenchina</taxon>
        <taxon>Panagrolaimomorpha</taxon>
        <taxon>Strongyloidoidea</taxon>
        <taxon>Strongyloididae</taxon>
        <taxon>Strongyloides</taxon>
    </lineage>
</organism>
<accession>A0A0N5BD88</accession>
<dbReference type="AlphaFoldDB" id="A0A0N5BD88"/>
<protein>
    <submittedName>
        <fullName evidence="3">H15 domain-containing protein</fullName>
    </submittedName>
</protein>
<dbReference type="Proteomes" id="UP000046392">
    <property type="component" value="Unplaced"/>
</dbReference>
<proteinExistence type="predicted"/>
<keyword evidence="2" id="KW-1185">Reference proteome</keyword>
<evidence type="ECO:0000313" key="2">
    <source>
        <dbReference type="Proteomes" id="UP000046392"/>
    </source>
</evidence>
<reference evidence="3" key="1">
    <citation type="submission" date="2017-02" db="UniProtKB">
        <authorList>
            <consortium name="WormBaseParasite"/>
        </authorList>
    </citation>
    <scope>IDENTIFICATION</scope>
</reference>
<sequence>MLSCRRIQSDSVNTCSKKRKGPEVHSTSFKKERKEEPQLNLSLTSSDIDDKENLENSEFSQSLVINVVEATINSFGEGSVNISTIKEFLGIKHSEFSSHLLRLTDQYDLFDNIKKKKRKN</sequence>
<evidence type="ECO:0000256" key="1">
    <source>
        <dbReference type="SAM" id="MobiDB-lite"/>
    </source>
</evidence>
<feature type="region of interest" description="Disordered" evidence="1">
    <location>
        <begin position="1"/>
        <end position="48"/>
    </location>
</feature>
<name>A0A0N5BD88_STREA</name>
<evidence type="ECO:0000313" key="3">
    <source>
        <dbReference type="WBParaSite" id="SPAL_0000397700.1"/>
    </source>
</evidence>